<evidence type="ECO:0000256" key="6">
    <source>
        <dbReference type="ARBA" id="ARBA00022692"/>
    </source>
</evidence>
<feature type="transmembrane region" description="Helical" evidence="14">
    <location>
        <begin position="148"/>
        <end position="170"/>
    </location>
</feature>
<dbReference type="Proteomes" id="UP000001075">
    <property type="component" value="Unassembled WGS sequence"/>
</dbReference>
<dbReference type="PANTHER" id="PTHR11814">
    <property type="entry name" value="SULFATE TRANSPORTER"/>
    <property type="match status" value="1"/>
</dbReference>
<comment type="subcellular location">
    <subcellularLocation>
        <location evidence="2">Membrane</location>
        <topology evidence="2">Multi-pass membrane protein</topology>
    </subcellularLocation>
</comment>
<feature type="transmembrane region" description="Helical" evidence="14">
    <location>
        <begin position="230"/>
        <end position="247"/>
    </location>
</feature>
<dbReference type="AlphaFoldDB" id="G3I275"/>
<keyword evidence="8" id="KW-0863">Zinc-finger</keyword>
<evidence type="ECO:0000256" key="7">
    <source>
        <dbReference type="ARBA" id="ARBA00022723"/>
    </source>
</evidence>
<feature type="compositionally biased region" description="Pro residues" evidence="13">
    <location>
        <begin position="867"/>
        <end position="884"/>
    </location>
</feature>
<dbReference type="CDD" id="cd07042">
    <property type="entry name" value="STAS_SulP_like_sulfate_transporter"/>
    <property type="match status" value="1"/>
</dbReference>
<dbReference type="GO" id="GO:0055085">
    <property type="term" value="P:transmembrane transport"/>
    <property type="evidence" value="ECO:0007669"/>
    <property type="project" value="InterPro"/>
</dbReference>
<evidence type="ECO:0000313" key="16">
    <source>
        <dbReference type="EMBL" id="EGV93118.1"/>
    </source>
</evidence>
<dbReference type="FunCoup" id="G3I275">
    <property type="interactions" value="72"/>
</dbReference>
<reference evidence="17" key="1">
    <citation type="journal article" date="2011" name="Nat. Biotechnol.">
        <title>The genomic sequence of the Chinese hamster ovary (CHO)-K1 cell line.</title>
        <authorList>
            <person name="Xu X."/>
            <person name="Nagarajan H."/>
            <person name="Lewis N.E."/>
            <person name="Pan S."/>
            <person name="Cai Z."/>
            <person name="Liu X."/>
            <person name="Chen W."/>
            <person name="Xie M."/>
            <person name="Wang W."/>
            <person name="Hammond S."/>
            <person name="Andersen M.R."/>
            <person name="Neff N."/>
            <person name="Passarelli B."/>
            <person name="Koh W."/>
            <person name="Fan H.C."/>
            <person name="Wang J."/>
            <person name="Gui Y."/>
            <person name="Lee K.H."/>
            <person name="Betenbaugh M.J."/>
            <person name="Quake S.R."/>
            <person name="Famili I."/>
            <person name="Palsson B.O."/>
            <person name="Wang J."/>
        </authorList>
    </citation>
    <scope>NUCLEOTIDE SEQUENCE [LARGE SCALE GENOMIC DNA]</scope>
    <source>
        <strain evidence="17">CHO K1 cell line</strain>
    </source>
</reference>
<dbReference type="GO" id="GO:0061630">
    <property type="term" value="F:ubiquitin protein ligase activity"/>
    <property type="evidence" value="ECO:0007669"/>
    <property type="project" value="UniProtKB-EC"/>
</dbReference>
<evidence type="ECO:0000256" key="8">
    <source>
        <dbReference type="ARBA" id="ARBA00022771"/>
    </source>
</evidence>
<dbReference type="InterPro" id="IPR001902">
    <property type="entry name" value="SLC26A/SulP_fam"/>
</dbReference>
<evidence type="ECO:0000256" key="3">
    <source>
        <dbReference type="ARBA" id="ARBA00004906"/>
    </source>
</evidence>
<dbReference type="Pfam" id="PF18408">
    <property type="entry name" value="zf_Hakai"/>
    <property type="match status" value="1"/>
</dbReference>
<dbReference type="GO" id="GO:0016020">
    <property type="term" value="C:membrane"/>
    <property type="evidence" value="ECO:0007669"/>
    <property type="project" value="UniProtKB-SubCell"/>
</dbReference>
<dbReference type="Pfam" id="PF01740">
    <property type="entry name" value="STAS"/>
    <property type="match status" value="1"/>
</dbReference>
<evidence type="ECO:0000256" key="2">
    <source>
        <dbReference type="ARBA" id="ARBA00004141"/>
    </source>
</evidence>
<feature type="compositionally biased region" description="Polar residues" evidence="13">
    <location>
        <begin position="922"/>
        <end position="937"/>
    </location>
</feature>
<keyword evidence="9" id="KW-0833">Ubl conjugation pathway</keyword>
<feature type="compositionally biased region" description="Pro residues" evidence="13">
    <location>
        <begin position="952"/>
        <end position="973"/>
    </location>
</feature>
<dbReference type="PROSITE" id="PS50801">
    <property type="entry name" value="STAS"/>
    <property type="match status" value="1"/>
</dbReference>
<dbReference type="PaxDb" id="10029-XP_007625747.1"/>
<feature type="compositionally biased region" description="Pro residues" evidence="13">
    <location>
        <begin position="837"/>
        <end position="854"/>
    </location>
</feature>
<keyword evidence="11 14" id="KW-1133">Transmembrane helix</keyword>
<evidence type="ECO:0000256" key="10">
    <source>
        <dbReference type="ARBA" id="ARBA00022833"/>
    </source>
</evidence>
<evidence type="ECO:0000256" key="9">
    <source>
        <dbReference type="ARBA" id="ARBA00022786"/>
    </source>
</evidence>
<dbReference type="Pfam" id="PF00916">
    <property type="entry name" value="Sulfate_transp"/>
    <property type="match status" value="1"/>
</dbReference>
<proteinExistence type="predicted"/>
<evidence type="ECO:0000256" key="13">
    <source>
        <dbReference type="SAM" id="MobiDB-lite"/>
    </source>
</evidence>
<evidence type="ECO:0000313" key="17">
    <source>
        <dbReference type="Proteomes" id="UP000001075"/>
    </source>
</evidence>
<evidence type="ECO:0000259" key="15">
    <source>
        <dbReference type="PROSITE" id="PS50801"/>
    </source>
</evidence>
<keyword evidence="10" id="KW-0862">Zinc</keyword>
<dbReference type="GO" id="GO:0036396">
    <property type="term" value="C:RNA N6-methyladenosine methyltransferase complex"/>
    <property type="evidence" value="ECO:0007669"/>
    <property type="project" value="UniProtKB-ARBA"/>
</dbReference>
<dbReference type="GO" id="GO:0005634">
    <property type="term" value="C:nucleus"/>
    <property type="evidence" value="ECO:0007669"/>
    <property type="project" value="UniProtKB-ARBA"/>
</dbReference>
<feature type="transmembrane region" description="Helical" evidence="14">
    <location>
        <begin position="177"/>
        <end position="194"/>
    </location>
</feature>
<dbReference type="FunFam" id="6.10.140.2210:FF:000001">
    <property type="entry name" value="Putative e3 ubiquitin-protein ligase hakai"/>
    <property type="match status" value="1"/>
</dbReference>
<feature type="transmembrane region" description="Helical" evidence="14">
    <location>
        <begin position="116"/>
        <end position="142"/>
    </location>
</feature>
<feature type="transmembrane region" description="Helical" evidence="14">
    <location>
        <begin position="280"/>
        <end position="302"/>
    </location>
</feature>
<keyword evidence="6 14" id="KW-0812">Transmembrane</keyword>
<evidence type="ECO:0000256" key="11">
    <source>
        <dbReference type="ARBA" id="ARBA00022989"/>
    </source>
</evidence>
<comment type="pathway">
    <text evidence="3">Protein modification; protein ubiquitination.</text>
</comment>
<feature type="compositionally biased region" description="Pro residues" evidence="13">
    <location>
        <begin position="894"/>
        <end position="918"/>
    </location>
</feature>
<evidence type="ECO:0000256" key="14">
    <source>
        <dbReference type="SAM" id="Phobius"/>
    </source>
</evidence>
<dbReference type="eggNOG" id="KOG2932">
    <property type="taxonomic scope" value="Eukaryota"/>
</dbReference>
<keyword evidence="7" id="KW-0479">Metal-binding</keyword>
<evidence type="ECO:0000256" key="5">
    <source>
        <dbReference type="ARBA" id="ARBA00022679"/>
    </source>
</evidence>
<accession>G3I275</accession>
<dbReference type="GlyGen" id="G3I275">
    <property type="glycosylation" value="1 site"/>
</dbReference>
<name>G3I275_CRIGR</name>
<feature type="transmembrane region" description="Helical" evidence="14">
    <location>
        <begin position="314"/>
        <end position="334"/>
    </location>
</feature>
<dbReference type="Gene3D" id="6.10.140.2210">
    <property type="match status" value="1"/>
</dbReference>
<dbReference type="EMBL" id="JH001117">
    <property type="protein sequence ID" value="EGV93118.1"/>
    <property type="molecule type" value="Genomic_DNA"/>
</dbReference>
<sequence length="986" mass="108259">MTLICNWLWSKLDQIIFLLFDSCSRKRAFGVLKTLLPVLDWLPKYRVKEWLLSDIISGVSTGLVGTLQGPFPVVSLMVGSVVLSMAPDGHFLVPSGNGSASNTTTLDMGTRDAARVLIASTLTLLVGIIQLVFGGLQIGFIVRYLADPLVGGFTTAAAFQVLVSQLKIVLNVSTKNYNGILSIIYTLIEIFQNIGETNIADFIAGLLTIIICMAVKELNDRFKHKIPVPIPVEVIVTIIATAISYGANLEKNYNAGIVKSIPRGFLPPALPSVGLFSDMLAASFSIAVVAYAIAVSVGKVYATKHDYLVDGNQVAGIISAGIVMIAIVALGKLLEPLQKSVLAAVVIANLKGMFMQVCDVPRLWKQNKTDALEEPEGVKILRFSSPIFYGNVDGFKKCVKSTVGFDAIRVYNKRLKALRRIQKLIKKGQLRATKNGIITDVGSSNNAFEPDEDIDEPEELDIPTKEIEIQVDWNSELPVKVNVPKVPIHSLVLDCGAVSFLDVVGVRSLRMIVKEFQRIDVNVYFALLQDDVLEKMEQCGFFDDNIRKDRFFLTVHDAILYLKNQVKSREGQDSLLETSCKCKGLEKAGDFYEPNLPGGDALNPEGPRQPPVTLSFVLAEQDENCNHRPQGPRTGTRYRLLCCSDPVQRIEQCTRGSLFMCSIVQGCKRTYLSQRDLQAHINHRHMRAGKPVTRASLENVHPPIAPPPTDIPDRFIMPPDKHHMSHIPPKQHILMPPPPLQHVPHEHYNQPHEDIRAPPAELSMAPPPPRSVSQETFRISTRKHSNLITVPIQDDSSSGAREPPPPAPAPAHHHPDYQGQPVVSHPHHIMPPQQHYAPPPPPPPPISHPMPHPPQAAGTPHLVYSQAPPPPMTSAPPPITPPPGHMIAQMPPYMNHPPPGPPPPQHGGPPVTAPPPHHYNPNSLPQFTEDQGTLSPPFTQPGGMSPGIWPAPRGPPPPPRMQGPPSQTPLPGPHHPDQTRYRPYYQ</sequence>
<feature type="region of interest" description="Disordered" evidence="13">
    <location>
        <begin position="750"/>
        <end position="986"/>
    </location>
</feature>
<dbReference type="EC" id="2.3.2.27" evidence="4"/>
<dbReference type="Gene3D" id="3.30.750.24">
    <property type="entry name" value="STAS domain"/>
    <property type="match status" value="1"/>
</dbReference>
<dbReference type="SUPFAM" id="SSF52091">
    <property type="entry name" value="SpoIIaa-like"/>
    <property type="match status" value="1"/>
</dbReference>
<gene>
    <name evidence="16" type="ORF">I79_017502</name>
</gene>
<dbReference type="InterPro" id="IPR002645">
    <property type="entry name" value="STAS_dom"/>
</dbReference>
<evidence type="ECO:0000256" key="4">
    <source>
        <dbReference type="ARBA" id="ARBA00012483"/>
    </source>
</evidence>
<protein>
    <recommendedName>
        <fullName evidence="4">RING-type E3 ubiquitin transferase</fullName>
        <ecNumber evidence="4">2.3.2.27</ecNumber>
    </recommendedName>
</protein>
<comment type="catalytic activity">
    <reaction evidence="1">
        <text>S-ubiquitinyl-[E2 ubiquitin-conjugating enzyme]-L-cysteine + [acceptor protein]-L-lysine = [E2 ubiquitin-conjugating enzyme]-L-cysteine + N(6)-ubiquitinyl-[acceptor protein]-L-lysine.</text>
        <dbReference type="EC" id="2.3.2.27"/>
    </reaction>
</comment>
<dbReference type="GO" id="GO:0008270">
    <property type="term" value="F:zinc ion binding"/>
    <property type="evidence" value="ECO:0007669"/>
    <property type="project" value="UniProtKB-KW"/>
</dbReference>
<dbReference type="InterPro" id="IPR041042">
    <property type="entry name" value="Znf_Hakai"/>
</dbReference>
<feature type="domain" description="STAS" evidence="15">
    <location>
        <begin position="368"/>
        <end position="562"/>
    </location>
</feature>
<dbReference type="GO" id="GO:0005737">
    <property type="term" value="C:cytoplasm"/>
    <property type="evidence" value="ECO:0007669"/>
    <property type="project" value="UniProtKB-ARBA"/>
</dbReference>
<keyword evidence="12 14" id="KW-0472">Membrane</keyword>
<dbReference type="InterPro" id="IPR036513">
    <property type="entry name" value="STAS_dom_sf"/>
</dbReference>
<evidence type="ECO:0000256" key="12">
    <source>
        <dbReference type="ARBA" id="ARBA00023136"/>
    </source>
</evidence>
<feature type="transmembrane region" description="Helical" evidence="14">
    <location>
        <begin position="200"/>
        <end position="218"/>
    </location>
</feature>
<dbReference type="InterPro" id="IPR011547">
    <property type="entry name" value="SLC26A/SulP_dom"/>
</dbReference>
<evidence type="ECO:0000256" key="1">
    <source>
        <dbReference type="ARBA" id="ARBA00000900"/>
    </source>
</evidence>
<dbReference type="InParanoid" id="G3I275"/>
<organism evidence="16 17">
    <name type="scientific">Cricetulus griseus</name>
    <name type="common">Chinese hamster</name>
    <name type="synonym">Cricetulus barabensis griseus</name>
    <dbReference type="NCBI Taxonomy" id="10029"/>
    <lineage>
        <taxon>Eukaryota</taxon>
        <taxon>Metazoa</taxon>
        <taxon>Chordata</taxon>
        <taxon>Craniata</taxon>
        <taxon>Vertebrata</taxon>
        <taxon>Euteleostomi</taxon>
        <taxon>Mammalia</taxon>
        <taxon>Eutheria</taxon>
        <taxon>Euarchontoglires</taxon>
        <taxon>Glires</taxon>
        <taxon>Rodentia</taxon>
        <taxon>Myomorpha</taxon>
        <taxon>Muroidea</taxon>
        <taxon>Cricetidae</taxon>
        <taxon>Cricetinae</taxon>
        <taxon>Cricetulus</taxon>
    </lineage>
</organism>
<dbReference type="STRING" id="10029.G3I275"/>
<keyword evidence="5" id="KW-0808">Transferase</keyword>